<proteinExistence type="predicted"/>
<evidence type="ECO:0000313" key="2">
    <source>
        <dbReference type="Proteomes" id="UP001165960"/>
    </source>
</evidence>
<dbReference type="Proteomes" id="UP001165960">
    <property type="component" value="Unassembled WGS sequence"/>
</dbReference>
<sequence>MAARVKFISGLKATMSVACWVPVAITFHDFVGSISPVSGRSMQPTLNPDSNGLERDVVVLNRWSNIERKYKIGDVVTLKSPVDPNRVIIKRIVGLEGDFVAPVSRELRSVPAFFKADDVVYNPPDLIQVPPGRCWVEGDESFHSNDSNIFGPVPLGLITSKVEWIIWPLSRMGPLPPAPPRSPRTVTPKMIEAVYSEPPYKKFH</sequence>
<dbReference type="EMBL" id="QTSX02005988">
    <property type="protein sequence ID" value="KAJ9056238.1"/>
    <property type="molecule type" value="Genomic_DNA"/>
</dbReference>
<evidence type="ECO:0000313" key="1">
    <source>
        <dbReference type="EMBL" id="KAJ9056238.1"/>
    </source>
</evidence>
<gene>
    <name evidence="1" type="ORF">DSO57_1035281</name>
</gene>
<protein>
    <submittedName>
        <fullName evidence="1">Uncharacterized protein</fullName>
    </submittedName>
</protein>
<comment type="caution">
    <text evidence="1">The sequence shown here is derived from an EMBL/GenBank/DDBJ whole genome shotgun (WGS) entry which is preliminary data.</text>
</comment>
<organism evidence="1 2">
    <name type="scientific">Entomophthora muscae</name>
    <dbReference type="NCBI Taxonomy" id="34485"/>
    <lineage>
        <taxon>Eukaryota</taxon>
        <taxon>Fungi</taxon>
        <taxon>Fungi incertae sedis</taxon>
        <taxon>Zoopagomycota</taxon>
        <taxon>Entomophthoromycotina</taxon>
        <taxon>Entomophthoromycetes</taxon>
        <taxon>Entomophthorales</taxon>
        <taxon>Entomophthoraceae</taxon>
        <taxon>Entomophthora</taxon>
    </lineage>
</organism>
<reference evidence="1" key="1">
    <citation type="submission" date="2022-04" db="EMBL/GenBank/DDBJ databases">
        <title>Genome of the entomopathogenic fungus Entomophthora muscae.</title>
        <authorList>
            <person name="Elya C."/>
            <person name="Lovett B.R."/>
            <person name="Lee E."/>
            <person name="Macias A.M."/>
            <person name="Hajek A.E."/>
            <person name="De Bivort B.L."/>
            <person name="Kasson M.T."/>
            <person name="De Fine Licht H.H."/>
            <person name="Stajich J.E."/>
        </authorList>
    </citation>
    <scope>NUCLEOTIDE SEQUENCE</scope>
    <source>
        <strain evidence="1">Berkeley</strain>
    </source>
</reference>
<accession>A0ACC2S1I6</accession>
<keyword evidence="2" id="KW-1185">Reference proteome</keyword>
<name>A0ACC2S1I6_9FUNG</name>